<dbReference type="PROSITE" id="PS51257">
    <property type="entry name" value="PROKAR_LIPOPROTEIN"/>
    <property type="match status" value="1"/>
</dbReference>
<feature type="transmembrane region" description="Helical" evidence="1">
    <location>
        <begin position="7"/>
        <end position="27"/>
    </location>
</feature>
<sequence length="151" mass="18033">MKQRKRALILSLIVFCLLLACIGYIFYKHMPRQQAVQEVKTFYDSEQDGDYAKAWESLHPLMHKKFSQRQYIQARSQLFIEALGAKTFTYKITEVDHLNHWKMAKDAPHLKNVYRITVQQHFKGIFGQTLIEKEIFAVKTKENYKLLWDYD</sequence>
<evidence type="ECO:0000313" key="2">
    <source>
        <dbReference type="EMBL" id="GGE37493.1"/>
    </source>
</evidence>
<keyword evidence="3" id="KW-1185">Reference proteome</keyword>
<reference evidence="2" key="2">
    <citation type="submission" date="2020-09" db="EMBL/GenBank/DDBJ databases">
        <authorList>
            <person name="Sun Q."/>
            <person name="Zhou Y."/>
        </authorList>
    </citation>
    <scope>NUCLEOTIDE SEQUENCE</scope>
    <source>
        <strain evidence="2">CGMCC 1.15371</strain>
    </source>
</reference>
<protein>
    <submittedName>
        <fullName evidence="2">Uncharacterized protein</fullName>
    </submittedName>
</protein>
<dbReference type="SUPFAM" id="SSF54427">
    <property type="entry name" value="NTF2-like"/>
    <property type="match status" value="1"/>
</dbReference>
<dbReference type="RefSeq" id="WP_188691677.1">
    <property type="nucleotide sequence ID" value="NZ_BMIR01000005.1"/>
</dbReference>
<proteinExistence type="predicted"/>
<keyword evidence="1" id="KW-0812">Transmembrane</keyword>
<dbReference type="Proteomes" id="UP000628775">
    <property type="component" value="Unassembled WGS sequence"/>
</dbReference>
<organism evidence="2 3">
    <name type="scientific">Pullulanibacillus camelliae</name>
    <dbReference type="NCBI Taxonomy" id="1707096"/>
    <lineage>
        <taxon>Bacteria</taxon>
        <taxon>Bacillati</taxon>
        <taxon>Bacillota</taxon>
        <taxon>Bacilli</taxon>
        <taxon>Bacillales</taxon>
        <taxon>Sporolactobacillaceae</taxon>
        <taxon>Pullulanibacillus</taxon>
    </lineage>
</organism>
<name>A0A8J2YGQ8_9BACL</name>
<gene>
    <name evidence="2" type="ORF">GCM10011391_15480</name>
</gene>
<comment type="caution">
    <text evidence="2">The sequence shown here is derived from an EMBL/GenBank/DDBJ whole genome shotgun (WGS) entry which is preliminary data.</text>
</comment>
<dbReference type="InterPro" id="IPR032710">
    <property type="entry name" value="NTF2-like_dom_sf"/>
</dbReference>
<evidence type="ECO:0000256" key="1">
    <source>
        <dbReference type="SAM" id="Phobius"/>
    </source>
</evidence>
<accession>A0A8J2YGQ8</accession>
<reference evidence="2" key="1">
    <citation type="journal article" date="2014" name="Int. J. Syst. Evol. Microbiol.">
        <title>Complete genome sequence of Corynebacterium casei LMG S-19264T (=DSM 44701T), isolated from a smear-ripened cheese.</title>
        <authorList>
            <consortium name="US DOE Joint Genome Institute (JGI-PGF)"/>
            <person name="Walter F."/>
            <person name="Albersmeier A."/>
            <person name="Kalinowski J."/>
            <person name="Ruckert C."/>
        </authorList>
    </citation>
    <scope>NUCLEOTIDE SEQUENCE</scope>
    <source>
        <strain evidence="2">CGMCC 1.15371</strain>
    </source>
</reference>
<dbReference type="EMBL" id="BMIR01000005">
    <property type="protein sequence ID" value="GGE37493.1"/>
    <property type="molecule type" value="Genomic_DNA"/>
</dbReference>
<dbReference type="AlphaFoldDB" id="A0A8J2YGQ8"/>
<keyword evidence="1" id="KW-1133">Transmembrane helix</keyword>
<evidence type="ECO:0000313" key="3">
    <source>
        <dbReference type="Proteomes" id="UP000628775"/>
    </source>
</evidence>
<keyword evidence="1" id="KW-0472">Membrane</keyword>